<evidence type="ECO:0008006" key="3">
    <source>
        <dbReference type="Google" id="ProtNLM"/>
    </source>
</evidence>
<sequence>MVAYWMTTLTGATLAAAGIDAVALKPTEVDVSQATALDVETLAIDYEGAAHVPETDVIERLASTANVRVTTPVRANGFDPLGDDSGFDTLPADAGHVLVAGHSAYLSDDEAARAVAPRLRAAVDDTSNPWVGTEGIERLALAVGGTQYELLSRTTARDVRTLRTAGFDGSIAVYAPLVLSNSEDAMLDAVGDYAARRGPVRNALPDGAPTDSRATGRARDVLKQAIRDYALVGSVETVAERTKRLHDIGVDTIVGYPARGLDPFLS</sequence>
<name>M0K3H4_9EURY</name>
<dbReference type="InterPro" id="IPR036661">
    <property type="entry name" value="Luciferase-like_sf"/>
</dbReference>
<gene>
    <name evidence="1" type="ORF">C436_02761</name>
</gene>
<protein>
    <recommendedName>
        <fullName evidence="3">Luciferase</fullName>
    </recommendedName>
</protein>
<dbReference type="Gene3D" id="3.20.20.30">
    <property type="entry name" value="Luciferase-like domain"/>
    <property type="match status" value="1"/>
</dbReference>
<evidence type="ECO:0000313" key="2">
    <source>
        <dbReference type="Proteomes" id="UP000011659"/>
    </source>
</evidence>
<dbReference type="PATRIC" id="fig|662476.7.peg.548"/>
<dbReference type="GO" id="GO:0016705">
    <property type="term" value="F:oxidoreductase activity, acting on paired donors, with incorporation or reduction of molecular oxygen"/>
    <property type="evidence" value="ECO:0007669"/>
    <property type="project" value="InterPro"/>
</dbReference>
<dbReference type="Proteomes" id="UP000011659">
    <property type="component" value="Unassembled WGS sequence"/>
</dbReference>
<accession>M0K3H4</accession>
<dbReference type="InterPro" id="IPR055812">
    <property type="entry name" value="DUF7388"/>
</dbReference>
<dbReference type="EMBL" id="AOLR01000004">
    <property type="protein sequence ID" value="EMA15751.1"/>
    <property type="molecule type" value="Genomic_DNA"/>
</dbReference>
<dbReference type="Pfam" id="PF24114">
    <property type="entry name" value="DUF7388"/>
    <property type="match status" value="1"/>
</dbReference>
<dbReference type="SUPFAM" id="SSF51679">
    <property type="entry name" value="Bacterial luciferase-like"/>
    <property type="match status" value="1"/>
</dbReference>
<evidence type="ECO:0000313" key="1">
    <source>
        <dbReference type="EMBL" id="EMA15751.1"/>
    </source>
</evidence>
<organism evidence="1 2">
    <name type="scientific">Haloarcula marismortui ATCC 33800</name>
    <dbReference type="NCBI Taxonomy" id="662476"/>
    <lineage>
        <taxon>Archaea</taxon>
        <taxon>Methanobacteriati</taxon>
        <taxon>Methanobacteriota</taxon>
        <taxon>Stenosarchaea group</taxon>
        <taxon>Halobacteria</taxon>
        <taxon>Halobacteriales</taxon>
        <taxon>Haloarculaceae</taxon>
        <taxon>Haloarcula</taxon>
    </lineage>
</organism>
<dbReference type="AlphaFoldDB" id="M0K3H4"/>
<reference evidence="1 2" key="1">
    <citation type="journal article" date="2014" name="PLoS Genet.">
        <title>Phylogenetically driven sequencing of extremely halophilic archaea reveals strategies for static and dynamic osmo-response.</title>
        <authorList>
            <person name="Becker E.A."/>
            <person name="Seitzer P.M."/>
            <person name="Tritt A."/>
            <person name="Larsen D."/>
            <person name="Krusor M."/>
            <person name="Yao A.I."/>
            <person name="Wu D."/>
            <person name="Madern D."/>
            <person name="Eisen J.A."/>
            <person name="Darling A.E."/>
            <person name="Facciotti M.T."/>
        </authorList>
    </citation>
    <scope>NUCLEOTIDE SEQUENCE [LARGE SCALE GENOMIC DNA]</scope>
    <source>
        <strain evidence="1 2">ATCC 33800</strain>
    </source>
</reference>
<proteinExistence type="predicted"/>
<keyword evidence="2" id="KW-1185">Reference proteome</keyword>
<comment type="caution">
    <text evidence="1">The sequence shown here is derived from an EMBL/GenBank/DDBJ whole genome shotgun (WGS) entry which is preliminary data.</text>
</comment>